<accession>A0AAX6MXC5</accession>
<sequence length="418" mass="46934">MGENNEYRDSDPRRAEAPDYIAARRERGKLAQRAFRQRQIDTIRSLEEENRRLRKAISAISDAADRNDTALSQAIDEARRVAGIPTSEAKRRLPAPVVLNLNGYSWPSVAAIEAAPVATPVVTPAPPLDNNNNNNNNNPLDLSLASYEFDDRANGWSQSLSMGNSDAYDLMANLDNFDSNFDMSMASLGFSGGQMVPTEIPTTSFEPDRSIHIADPPPDIVPYMGDGAYTLAGQIYWAAMAFGFQALRAIISSATPPPVAVNVVTQQWSFTSKRLALPQIMRLMHARLTFRRYGYFHLANDKYAEEIRSFLDPNLVDRLSVALSDDAKKSGFKKTDFLSPLDFEKELRERFRDEYPVFEAALKGQAFDQEHVTCMRRLIQLMSRQAICFGDGPRWKPESVDTLVHGWTMTTKKEFAVH</sequence>
<evidence type="ECO:0000313" key="2">
    <source>
        <dbReference type="EMBL" id="KAK6956851.1"/>
    </source>
</evidence>
<evidence type="ECO:0000313" key="3">
    <source>
        <dbReference type="Proteomes" id="UP001369815"/>
    </source>
</evidence>
<feature type="coiled-coil region" evidence="1">
    <location>
        <begin position="36"/>
        <end position="66"/>
    </location>
</feature>
<dbReference type="Proteomes" id="UP001369815">
    <property type="component" value="Unassembled WGS sequence"/>
</dbReference>
<dbReference type="InterPro" id="IPR046347">
    <property type="entry name" value="bZIP_sf"/>
</dbReference>
<evidence type="ECO:0008006" key="4">
    <source>
        <dbReference type="Google" id="ProtNLM"/>
    </source>
</evidence>
<dbReference type="EMBL" id="JBANMG010000002">
    <property type="protein sequence ID" value="KAK6956851.1"/>
    <property type="molecule type" value="Genomic_DNA"/>
</dbReference>
<dbReference type="GO" id="GO:0003700">
    <property type="term" value="F:DNA-binding transcription factor activity"/>
    <property type="evidence" value="ECO:0007669"/>
    <property type="project" value="InterPro"/>
</dbReference>
<reference evidence="2 3" key="1">
    <citation type="journal article" date="2024" name="Front Chem Biol">
        <title>Unveiling the potential of Daldinia eschscholtzii MFLUCC 19-0629 through bioactivity and bioinformatics studies for enhanced sustainable agriculture production.</title>
        <authorList>
            <person name="Brooks S."/>
            <person name="Weaver J.A."/>
            <person name="Klomchit A."/>
            <person name="Alharthi S.A."/>
            <person name="Onlamun T."/>
            <person name="Nurani R."/>
            <person name="Vong T.K."/>
            <person name="Alberti F."/>
            <person name="Greco C."/>
        </authorList>
    </citation>
    <scope>NUCLEOTIDE SEQUENCE [LARGE SCALE GENOMIC DNA]</scope>
    <source>
        <strain evidence="2">MFLUCC 19-0629</strain>
    </source>
</reference>
<gene>
    <name evidence="2" type="ORF">Daesc_002132</name>
</gene>
<keyword evidence="3" id="KW-1185">Reference proteome</keyword>
<evidence type="ECO:0000256" key="1">
    <source>
        <dbReference type="SAM" id="Coils"/>
    </source>
</evidence>
<keyword evidence="1" id="KW-0175">Coiled coil</keyword>
<name>A0AAX6MXC5_9PEZI</name>
<dbReference type="SUPFAM" id="SSF57959">
    <property type="entry name" value="Leucine zipper domain"/>
    <property type="match status" value="1"/>
</dbReference>
<proteinExistence type="predicted"/>
<dbReference type="CDD" id="cd14688">
    <property type="entry name" value="bZIP_YAP"/>
    <property type="match status" value="1"/>
</dbReference>
<comment type="caution">
    <text evidence="2">The sequence shown here is derived from an EMBL/GenBank/DDBJ whole genome shotgun (WGS) entry which is preliminary data.</text>
</comment>
<dbReference type="AlphaFoldDB" id="A0AAX6MXC5"/>
<protein>
    <recommendedName>
        <fullName evidence="4">BZIP domain-containing protein</fullName>
    </recommendedName>
</protein>
<organism evidence="2 3">
    <name type="scientific">Daldinia eschscholtzii</name>
    <dbReference type="NCBI Taxonomy" id="292717"/>
    <lineage>
        <taxon>Eukaryota</taxon>
        <taxon>Fungi</taxon>
        <taxon>Dikarya</taxon>
        <taxon>Ascomycota</taxon>
        <taxon>Pezizomycotina</taxon>
        <taxon>Sordariomycetes</taxon>
        <taxon>Xylariomycetidae</taxon>
        <taxon>Xylariales</taxon>
        <taxon>Hypoxylaceae</taxon>
        <taxon>Daldinia</taxon>
    </lineage>
</organism>